<proteinExistence type="predicted"/>
<evidence type="ECO:0000313" key="2">
    <source>
        <dbReference type="EMBL" id="KAF2744154.1"/>
    </source>
</evidence>
<feature type="region of interest" description="Disordered" evidence="1">
    <location>
        <begin position="415"/>
        <end position="443"/>
    </location>
</feature>
<accession>A0A6A6V333</accession>
<protein>
    <submittedName>
        <fullName evidence="2">Uncharacterized protein</fullName>
    </submittedName>
</protein>
<dbReference type="Proteomes" id="UP000799440">
    <property type="component" value="Unassembled WGS sequence"/>
</dbReference>
<dbReference type="SUPFAM" id="SSF52309">
    <property type="entry name" value="N-(deoxy)ribosyltransferase-like"/>
    <property type="match status" value="1"/>
</dbReference>
<dbReference type="Pfam" id="PF15891">
    <property type="entry name" value="Nuc_deoxyri_tr2"/>
    <property type="match status" value="1"/>
</dbReference>
<gene>
    <name evidence="2" type="ORF">M011DRAFT_461180</name>
</gene>
<dbReference type="AlphaFoldDB" id="A0A6A6V333"/>
<evidence type="ECO:0000256" key="1">
    <source>
        <dbReference type="SAM" id="MobiDB-lite"/>
    </source>
</evidence>
<feature type="compositionally biased region" description="Basic and acidic residues" evidence="1">
    <location>
        <begin position="15"/>
        <end position="24"/>
    </location>
</feature>
<feature type="region of interest" description="Disordered" evidence="1">
    <location>
        <begin position="1"/>
        <end position="30"/>
    </location>
</feature>
<dbReference type="OrthoDB" id="2893324at2759"/>
<reference evidence="2" key="1">
    <citation type="journal article" date="2020" name="Stud. Mycol.">
        <title>101 Dothideomycetes genomes: a test case for predicting lifestyles and emergence of pathogens.</title>
        <authorList>
            <person name="Haridas S."/>
            <person name="Albert R."/>
            <person name="Binder M."/>
            <person name="Bloem J."/>
            <person name="Labutti K."/>
            <person name="Salamov A."/>
            <person name="Andreopoulos B."/>
            <person name="Baker S."/>
            <person name="Barry K."/>
            <person name="Bills G."/>
            <person name="Bluhm B."/>
            <person name="Cannon C."/>
            <person name="Castanera R."/>
            <person name="Culley D."/>
            <person name="Daum C."/>
            <person name="Ezra D."/>
            <person name="Gonzalez J."/>
            <person name="Henrissat B."/>
            <person name="Kuo A."/>
            <person name="Liang C."/>
            <person name="Lipzen A."/>
            <person name="Lutzoni F."/>
            <person name="Magnuson J."/>
            <person name="Mondo S."/>
            <person name="Nolan M."/>
            <person name="Ohm R."/>
            <person name="Pangilinan J."/>
            <person name="Park H.-J."/>
            <person name="Ramirez L."/>
            <person name="Alfaro M."/>
            <person name="Sun H."/>
            <person name="Tritt A."/>
            <person name="Yoshinaga Y."/>
            <person name="Zwiers L.-H."/>
            <person name="Turgeon B."/>
            <person name="Goodwin S."/>
            <person name="Spatafora J."/>
            <person name="Crous P."/>
            <person name="Grigoriev I."/>
        </authorList>
    </citation>
    <scope>NUCLEOTIDE SEQUENCE</scope>
    <source>
        <strain evidence="2">CBS 119925</strain>
    </source>
</reference>
<dbReference type="Gene3D" id="3.40.50.450">
    <property type="match status" value="1"/>
</dbReference>
<evidence type="ECO:0000313" key="3">
    <source>
        <dbReference type="Proteomes" id="UP000799440"/>
    </source>
</evidence>
<feature type="region of interest" description="Disordered" evidence="1">
    <location>
        <begin position="253"/>
        <end position="279"/>
    </location>
</feature>
<sequence length="615" mass="68665">MSTVPAEEPTTVDPRSTEPTKDKAPATTSKAVDISKHVHDHLGQLPPTPEPALKKHKDFIHCKPPTVPTYRKYSVFLAGSIEMGRAILWQERMVDYLQDLPITVCNPRRGNWDTTTTPREKDEAFNLQVQWELSALEHVSVICFFFDKATTSPVTMLELGLWAKSGKVVVCCDKDFHKAGNVHITCRRYGIEFVERFEDLVELIKKMLEKKGMRLNQDNDVVDENGNLVENKGAVVTDFKDIHTGIVIRDDDREVDQSKESTTTARVDKSAQEAVPKTLSSPKKASRLAGFLGKIKGHHRYPYESKSLNELLCSTLRLRAPESVSNDPVLLTRTLIRCSLTLINMPCCGNEVLLLLRPEPVVVPSSNIAARLASTAESSVCVRTTIRAAQLWKCWIKSLPQLFDPEVDVENPQRRLWDPPISDSRKVPRSPAKPTTRLQPSTMAATCVRPPATGTDHPIKPPAAPPVRRQLWWMSQRKGHLASLLDYLYNVDPHSHVHAIGPQITVVVLQDAFDGIDNSGIVNLLYDQDWATTASLLPNTSEHFFQTVKDDVTLTTFDDTRDALYEAPAALYYNSVIALVLKVCPNLQFLCVPFTWLPYVEGGQLGGVEVVGLEG</sequence>
<organism evidence="2 3">
    <name type="scientific">Sporormia fimetaria CBS 119925</name>
    <dbReference type="NCBI Taxonomy" id="1340428"/>
    <lineage>
        <taxon>Eukaryota</taxon>
        <taxon>Fungi</taxon>
        <taxon>Dikarya</taxon>
        <taxon>Ascomycota</taxon>
        <taxon>Pezizomycotina</taxon>
        <taxon>Dothideomycetes</taxon>
        <taxon>Pleosporomycetidae</taxon>
        <taxon>Pleosporales</taxon>
        <taxon>Sporormiaceae</taxon>
        <taxon>Sporormia</taxon>
    </lineage>
</organism>
<dbReference type="InterPro" id="IPR039470">
    <property type="entry name" value="Nuc_deoxyri_tr2"/>
</dbReference>
<name>A0A6A6V333_9PLEO</name>
<keyword evidence="3" id="KW-1185">Reference proteome</keyword>
<dbReference type="EMBL" id="MU006591">
    <property type="protein sequence ID" value="KAF2744154.1"/>
    <property type="molecule type" value="Genomic_DNA"/>
</dbReference>